<dbReference type="GO" id="GO:0005524">
    <property type="term" value="F:ATP binding"/>
    <property type="evidence" value="ECO:0007669"/>
    <property type="project" value="UniProtKB-KW"/>
</dbReference>
<gene>
    <name evidence="5" type="ORF">BN8_01384</name>
</gene>
<dbReference type="GO" id="GO:0022857">
    <property type="term" value="F:transmembrane transporter activity"/>
    <property type="evidence" value="ECO:0007669"/>
    <property type="project" value="InterPro"/>
</dbReference>
<keyword evidence="6" id="KW-1185">Reference proteome</keyword>
<dbReference type="InterPro" id="IPR050093">
    <property type="entry name" value="ABC_SmlMolc_Importer"/>
</dbReference>
<dbReference type="PANTHER" id="PTHR42781:SF4">
    <property type="entry name" value="SPERMIDINE_PUTRESCINE IMPORT ATP-BINDING PROTEIN POTA"/>
    <property type="match status" value="1"/>
</dbReference>
<dbReference type="GO" id="GO:0043190">
    <property type="term" value="C:ATP-binding cassette (ABC) transporter complex"/>
    <property type="evidence" value="ECO:0007669"/>
    <property type="project" value="InterPro"/>
</dbReference>
<evidence type="ECO:0000259" key="4">
    <source>
        <dbReference type="PROSITE" id="PS50893"/>
    </source>
</evidence>
<proteinExistence type="predicted"/>
<name>I2GEQ9_9BACT</name>
<keyword evidence="1" id="KW-0813">Transport</keyword>
<evidence type="ECO:0000313" key="5">
    <source>
        <dbReference type="EMBL" id="CCH52384.1"/>
    </source>
</evidence>
<keyword evidence="3" id="KW-0067">ATP-binding</keyword>
<dbReference type="InterPro" id="IPR027417">
    <property type="entry name" value="P-loop_NTPase"/>
</dbReference>
<dbReference type="PANTHER" id="PTHR42781">
    <property type="entry name" value="SPERMIDINE/PUTRESCINE IMPORT ATP-BINDING PROTEIN POTA"/>
    <property type="match status" value="1"/>
</dbReference>
<dbReference type="Pfam" id="PF00005">
    <property type="entry name" value="ABC_tran"/>
    <property type="match status" value="1"/>
</dbReference>
<sequence length="300" mass="33151">MGLVGASGSGKSTLLSLLAGLTDADAGEVRLSDKRVPGPAEVLVPGHPAIRLVHQEYQLMPNVSVRQNIAYAVRYYESTYREFRVNELLKLCHLTDVQDRLPRQISGGEKQRTAIARAVADKPSVLLLDEPFSHLDLPNRQIVRDMVFTLVRQEQTACLFVTHDATDALSIANSLGILRHGRLIQLDTPLTVYRRPATAYAARMTGSVNVLRAKHLPALGLPSTKPADSLCVIRPETIRLAETGIAATIRAVFFKGYHYEIEAEVSRYVCLRALTTHDGLHPGQVIHLELDPAAIWWVND</sequence>
<dbReference type="SUPFAM" id="SSF50331">
    <property type="entry name" value="MOP-like"/>
    <property type="match status" value="1"/>
</dbReference>
<dbReference type="SMART" id="SM00382">
    <property type="entry name" value="AAA"/>
    <property type="match status" value="1"/>
</dbReference>
<dbReference type="InterPro" id="IPR013611">
    <property type="entry name" value="Transp-assoc_OB_typ2"/>
</dbReference>
<dbReference type="InterPro" id="IPR008995">
    <property type="entry name" value="Mo/tungstate-bd_C_term_dom"/>
</dbReference>
<dbReference type="GO" id="GO:0016887">
    <property type="term" value="F:ATP hydrolysis activity"/>
    <property type="evidence" value="ECO:0007669"/>
    <property type="project" value="InterPro"/>
</dbReference>
<feature type="domain" description="ABC transporter" evidence="4">
    <location>
        <begin position="1"/>
        <end position="205"/>
    </location>
</feature>
<dbReference type="SUPFAM" id="SSF52540">
    <property type="entry name" value="P-loop containing nucleoside triphosphate hydrolases"/>
    <property type="match status" value="1"/>
</dbReference>
<dbReference type="Gene3D" id="3.40.50.300">
    <property type="entry name" value="P-loop containing nucleotide triphosphate hydrolases"/>
    <property type="match status" value="1"/>
</dbReference>
<accession>I2GEQ9</accession>
<evidence type="ECO:0000313" key="6">
    <source>
        <dbReference type="Proteomes" id="UP000009309"/>
    </source>
</evidence>
<dbReference type="AlphaFoldDB" id="I2GEQ9"/>
<evidence type="ECO:0000256" key="3">
    <source>
        <dbReference type="ARBA" id="ARBA00022840"/>
    </source>
</evidence>
<dbReference type="InterPro" id="IPR003593">
    <property type="entry name" value="AAA+_ATPase"/>
</dbReference>
<dbReference type="InterPro" id="IPR003439">
    <property type="entry name" value="ABC_transporter-like_ATP-bd"/>
</dbReference>
<dbReference type="eggNOG" id="COG3842">
    <property type="taxonomic scope" value="Bacteria"/>
</dbReference>
<evidence type="ECO:0000256" key="2">
    <source>
        <dbReference type="ARBA" id="ARBA00022741"/>
    </source>
</evidence>
<organism evidence="5 6">
    <name type="scientific">Fibrisoma limi BUZ 3</name>
    <dbReference type="NCBI Taxonomy" id="1185876"/>
    <lineage>
        <taxon>Bacteria</taxon>
        <taxon>Pseudomonadati</taxon>
        <taxon>Bacteroidota</taxon>
        <taxon>Cytophagia</taxon>
        <taxon>Cytophagales</taxon>
        <taxon>Spirosomataceae</taxon>
        <taxon>Fibrisoma</taxon>
    </lineage>
</organism>
<evidence type="ECO:0000256" key="1">
    <source>
        <dbReference type="ARBA" id="ARBA00022448"/>
    </source>
</evidence>
<dbReference type="Proteomes" id="UP000009309">
    <property type="component" value="Unassembled WGS sequence"/>
</dbReference>
<dbReference type="Pfam" id="PF08402">
    <property type="entry name" value="TOBE_2"/>
    <property type="match status" value="1"/>
</dbReference>
<reference evidence="5 6" key="1">
    <citation type="journal article" date="2012" name="J. Bacteriol.">
        <title>Genome Sequence of the Filamentous Bacterium Fibrisoma limi BUZ 3T.</title>
        <authorList>
            <person name="Filippini M."/>
            <person name="Qi W."/>
            <person name="Jaenicke S."/>
            <person name="Goesmann A."/>
            <person name="Smits T.H."/>
            <person name="Bagheri H.C."/>
        </authorList>
    </citation>
    <scope>NUCLEOTIDE SEQUENCE [LARGE SCALE GENOMIC DNA]</scope>
    <source>
        <strain evidence="6">BUZ 3T</strain>
    </source>
</reference>
<protein>
    <submittedName>
        <fullName evidence="5">ABC transporter related</fullName>
        <ecNumber evidence="5">3.6.3.30</ecNumber>
    </submittedName>
</protein>
<dbReference type="PROSITE" id="PS50893">
    <property type="entry name" value="ABC_TRANSPORTER_2"/>
    <property type="match status" value="1"/>
</dbReference>
<dbReference type="EMBL" id="CAIT01000005">
    <property type="protein sequence ID" value="CCH52384.1"/>
    <property type="molecule type" value="Genomic_DNA"/>
</dbReference>
<keyword evidence="2" id="KW-0547">Nucleotide-binding</keyword>
<keyword evidence="5" id="KW-0378">Hydrolase</keyword>
<dbReference type="EC" id="3.6.3.30" evidence="5"/>
<dbReference type="STRING" id="1185876.BN8_01384"/>
<comment type="caution">
    <text evidence="5">The sequence shown here is derived from an EMBL/GenBank/DDBJ whole genome shotgun (WGS) entry which is preliminary data.</text>
</comment>